<name>A0A653EXJ5_9MYCO</name>
<sequence>MNAWNDGHTVGNQMFSNHFIELLVPGRRTTVETELAQLARCRGAMPVAEFALHPDRMRMAPRTVTSVALLASDPLTEEGALARFSNYRELDVRGWSAGREVAVLLVLATTITAALLSKIEDVQRDASGNPPKLVVVADEFSAEQVFRMIDLELTGLLYRGQSTFDSIVETILLSAEGRLRLPERVQRHLVGRVRSIGVAQPGAGDTACLAERAVEVLRLLSDGLSTCEVATRLNYSERTIKNIVHDVVTRLKLRNRTHAIAYAVRAGII</sequence>
<dbReference type="CDD" id="cd06170">
    <property type="entry name" value="LuxR_C_like"/>
    <property type="match status" value="1"/>
</dbReference>
<dbReference type="GO" id="GO:0003677">
    <property type="term" value="F:DNA binding"/>
    <property type="evidence" value="ECO:0007669"/>
    <property type="project" value="UniProtKB-KW"/>
</dbReference>
<dbReference type="SMART" id="SM00421">
    <property type="entry name" value="HTH_LUXR"/>
    <property type="match status" value="1"/>
</dbReference>
<keyword evidence="2" id="KW-0238">DNA-binding</keyword>
<keyword evidence="1" id="KW-0805">Transcription regulation</keyword>
<dbReference type="PANTHER" id="PTHR44688:SF16">
    <property type="entry name" value="DNA-BINDING TRANSCRIPTIONAL ACTIVATOR DEVR_DOSR"/>
    <property type="match status" value="1"/>
</dbReference>
<protein>
    <submittedName>
        <fullName evidence="5">Transcriptional regulatory protein DegU</fullName>
    </submittedName>
</protein>
<dbReference type="InterPro" id="IPR016032">
    <property type="entry name" value="Sig_transdc_resp-reg_C-effctor"/>
</dbReference>
<dbReference type="PROSITE" id="PS50043">
    <property type="entry name" value="HTH_LUXR_2"/>
    <property type="match status" value="1"/>
</dbReference>
<reference evidence="5" key="1">
    <citation type="submission" date="2019-05" db="EMBL/GenBank/DDBJ databases">
        <authorList>
            <person name="Naeem R."/>
            <person name="Antony C."/>
            <person name="Guan Q."/>
        </authorList>
    </citation>
    <scope>NUCLEOTIDE SEQUENCE</scope>
    <source>
        <strain evidence="5">2</strain>
    </source>
</reference>
<dbReference type="InterPro" id="IPR000792">
    <property type="entry name" value="Tscrpt_reg_LuxR_C"/>
</dbReference>
<organism evidence="5">
    <name type="scientific">Mycobacterium riyadhense</name>
    <dbReference type="NCBI Taxonomy" id="486698"/>
    <lineage>
        <taxon>Bacteria</taxon>
        <taxon>Bacillati</taxon>
        <taxon>Actinomycetota</taxon>
        <taxon>Actinomycetes</taxon>
        <taxon>Mycobacteriales</taxon>
        <taxon>Mycobacteriaceae</taxon>
        <taxon>Mycobacterium</taxon>
    </lineage>
</organism>
<feature type="domain" description="HTH luxR-type" evidence="4">
    <location>
        <begin position="202"/>
        <end position="267"/>
    </location>
</feature>
<dbReference type="SUPFAM" id="SSF46894">
    <property type="entry name" value="C-terminal effector domain of the bipartite response regulators"/>
    <property type="match status" value="1"/>
</dbReference>
<dbReference type="PRINTS" id="PR00038">
    <property type="entry name" value="HTHLUXR"/>
</dbReference>
<proteinExistence type="predicted"/>
<accession>A0A653EXJ5</accession>
<gene>
    <name evidence="5" type="primary">degU_1</name>
    <name evidence="5" type="ORF">BIN_B_04402</name>
</gene>
<keyword evidence="3" id="KW-0804">Transcription</keyword>
<dbReference type="PANTHER" id="PTHR44688">
    <property type="entry name" value="DNA-BINDING TRANSCRIPTIONAL ACTIVATOR DEVR_DOSR"/>
    <property type="match status" value="1"/>
</dbReference>
<evidence type="ECO:0000256" key="2">
    <source>
        <dbReference type="ARBA" id="ARBA00023125"/>
    </source>
</evidence>
<dbReference type="AlphaFoldDB" id="A0A653EXJ5"/>
<dbReference type="GO" id="GO:0006355">
    <property type="term" value="P:regulation of DNA-templated transcription"/>
    <property type="evidence" value="ECO:0007669"/>
    <property type="project" value="InterPro"/>
</dbReference>
<dbReference type="EMBL" id="LR589129">
    <property type="protein sequence ID" value="VTP02197.1"/>
    <property type="molecule type" value="Genomic_DNA"/>
</dbReference>
<dbReference type="Gene3D" id="1.10.10.10">
    <property type="entry name" value="Winged helix-like DNA-binding domain superfamily/Winged helix DNA-binding domain"/>
    <property type="match status" value="1"/>
</dbReference>
<evidence type="ECO:0000256" key="3">
    <source>
        <dbReference type="ARBA" id="ARBA00023163"/>
    </source>
</evidence>
<evidence type="ECO:0000259" key="4">
    <source>
        <dbReference type="PROSITE" id="PS50043"/>
    </source>
</evidence>
<evidence type="ECO:0000313" key="5">
    <source>
        <dbReference type="EMBL" id="VTP02197.1"/>
    </source>
</evidence>
<evidence type="ECO:0000256" key="1">
    <source>
        <dbReference type="ARBA" id="ARBA00023015"/>
    </source>
</evidence>
<dbReference type="Pfam" id="PF00196">
    <property type="entry name" value="GerE"/>
    <property type="match status" value="1"/>
</dbReference>
<dbReference type="InterPro" id="IPR036388">
    <property type="entry name" value="WH-like_DNA-bd_sf"/>
</dbReference>